<evidence type="ECO:0000313" key="3">
    <source>
        <dbReference type="Proteomes" id="UP000233618"/>
    </source>
</evidence>
<organism evidence="2 3">
    <name type="scientific">Labilibaculum manganireducens</name>
    <dbReference type="NCBI Taxonomy" id="1940525"/>
    <lineage>
        <taxon>Bacteria</taxon>
        <taxon>Pseudomonadati</taxon>
        <taxon>Bacteroidota</taxon>
        <taxon>Bacteroidia</taxon>
        <taxon>Marinilabiliales</taxon>
        <taxon>Marinifilaceae</taxon>
        <taxon>Labilibaculum</taxon>
    </lineage>
</organism>
<dbReference type="AlphaFoldDB" id="A0A2N3HTJ1"/>
<dbReference type="Proteomes" id="UP000233618">
    <property type="component" value="Unassembled WGS sequence"/>
</dbReference>
<dbReference type="InterPro" id="IPR018490">
    <property type="entry name" value="cNMP-bd_dom_sf"/>
</dbReference>
<reference evidence="2 3" key="1">
    <citation type="journal article" date="2017" name="Front. Microbiol.">
        <title>Labilibaculum manganireducens gen. nov., sp. nov. and Labilibaculum filiforme sp. nov., Novel Bacteroidetes Isolated from Subsurface Sediments of the Baltic Sea.</title>
        <authorList>
            <person name="Vandieken V."/>
            <person name="Marshall I.P."/>
            <person name="Niemann H."/>
            <person name="Engelen B."/>
            <person name="Cypionka H."/>
        </authorList>
    </citation>
    <scope>NUCLEOTIDE SEQUENCE [LARGE SCALE GENOMIC DNA]</scope>
    <source>
        <strain evidence="2 3">59.10-2M</strain>
    </source>
</reference>
<name>A0A2N3HTJ1_9BACT</name>
<dbReference type="EMBL" id="MVDE01000046">
    <property type="protein sequence ID" value="PKQ61384.1"/>
    <property type="molecule type" value="Genomic_DNA"/>
</dbReference>
<accession>A0A2N3HTJ1</accession>
<dbReference type="PROSITE" id="PS50042">
    <property type="entry name" value="CNMP_BINDING_3"/>
    <property type="match status" value="1"/>
</dbReference>
<feature type="domain" description="Cyclic nucleotide-binding" evidence="1">
    <location>
        <begin position="21"/>
        <end position="127"/>
    </location>
</feature>
<dbReference type="SUPFAM" id="SSF51206">
    <property type="entry name" value="cAMP-binding domain-like"/>
    <property type="match status" value="1"/>
</dbReference>
<dbReference type="RefSeq" id="WP_101311536.1">
    <property type="nucleotide sequence ID" value="NZ_MVDE01000046.1"/>
</dbReference>
<gene>
    <name evidence="2" type="ORF">BZG01_19545</name>
</gene>
<comment type="caution">
    <text evidence="2">The sequence shown here is derived from an EMBL/GenBank/DDBJ whole genome shotgun (WGS) entry which is preliminary data.</text>
</comment>
<proteinExistence type="predicted"/>
<evidence type="ECO:0000259" key="1">
    <source>
        <dbReference type="PROSITE" id="PS50042"/>
    </source>
</evidence>
<dbReference type="Gene3D" id="2.60.120.10">
    <property type="entry name" value="Jelly Rolls"/>
    <property type="match status" value="1"/>
</dbReference>
<keyword evidence="3" id="KW-1185">Reference proteome</keyword>
<dbReference type="Pfam" id="PF00027">
    <property type="entry name" value="cNMP_binding"/>
    <property type="match status" value="1"/>
</dbReference>
<sequence>MFDKLINTIKEDKKNWARFHEAFIEREIDSKTILLREGEPAKNIYFIKKGCLREWFNKDGKDITFQFFLEGQPVASIDSFMSNKPSLFTIESIEPSTIISIGKEDFSELFKIYPEFKDQFHDFIFQRFSNYGLLFLSRIKDTPKERYMDLINNHPEIIKRIPQHYIASFLGITPISLSRIRNRKPY</sequence>
<evidence type="ECO:0000313" key="2">
    <source>
        <dbReference type="EMBL" id="PKQ61384.1"/>
    </source>
</evidence>
<protein>
    <recommendedName>
        <fullName evidence="1">Cyclic nucleotide-binding domain-containing protein</fullName>
    </recommendedName>
</protein>
<dbReference type="InterPro" id="IPR014710">
    <property type="entry name" value="RmlC-like_jellyroll"/>
</dbReference>
<dbReference type="InterPro" id="IPR000595">
    <property type="entry name" value="cNMP-bd_dom"/>
</dbReference>
<dbReference type="CDD" id="cd00038">
    <property type="entry name" value="CAP_ED"/>
    <property type="match status" value="1"/>
</dbReference>